<dbReference type="SUPFAM" id="SSF81321">
    <property type="entry name" value="Family A G protein-coupled receptor-like"/>
    <property type="match status" value="1"/>
</dbReference>
<keyword evidence="2" id="KW-1003">Cell membrane</keyword>
<dbReference type="GO" id="GO:0007187">
    <property type="term" value="P:G protein-coupled receptor signaling pathway, coupled to cyclic nucleotide second messenger"/>
    <property type="evidence" value="ECO:0007669"/>
    <property type="project" value="TreeGrafter"/>
</dbReference>
<dbReference type="GO" id="GO:0030425">
    <property type="term" value="C:dendrite"/>
    <property type="evidence" value="ECO:0007669"/>
    <property type="project" value="TreeGrafter"/>
</dbReference>
<sequence length="286" mass="32280">MVAIGAFVLSALIIFGNSTTLLAMKRTRSLQTKANAFVASLAGADLMIGFLLIPYGFWLIPHNHNGVFQTISFCVLMMSSGSSAIVISILSLLLVAIDRLVFISFPFFYQRVVTNVVIGASIAFPWTVGLCFGNIQWFIYAPKTNPPRCMANKILPSVYFKYASGLFFFIPCVAIFVIYIKIAMIARKQRIAIKKFNMVQPDKTPKISPKHWKATKMMMTVFGTFSICWTPRFILHTLPDDVFDTRVPVMLYNLSLILGLLNSGLNFLVYPLHNVEFRRAFRQIFC</sequence>
<dbReference type="PROSITE" id="PS50262">
    <property type="entry name" value="G_PROTEIN_RECEP_F1_2"/>
    <property type="match status" value="1"/>
</dbReference>
<dbReference type="GO" id="GO:0005886">
    <property type="term" value="C:plasma membrane"/>
    <property type="evidence" value="ECO:0007669"/>
    <property type="project" value="UniProtKB-SubCell"/>
</dbReference>
<dbReference type="AlphaFoldDB" id="A0AAV2IB15"/>
<keyword evidence="5" id="KW-0297">G-protein coupled receptor</keyword>
<feature type="transmembrane region" description="Helical" evidence="9">
    <location>
        <begin position="217"/>
        <end position="238"/>
    </location>
</feature>
<evidence type="ECO:0000256" key="6">
    <source>
        <dbReference type="ARBA" id="ARBA00023136"/>
    </source>
</evidence>
<proteinExistence type="predicted"/>
<keyword evidence="3 9" id="KW-0812">Transmembrane</keyword>
<keyword evidence="4 9" id="KW-1133">Transmembrane helix</keyword>
<dbReference type="InterPro" id="IPR000276">
    <property type="entry name" value="GPCR_Rhodpsn"/>
</dbReference>
<dbReference type="PANTHER" id="PTHR24247">
    <property type="entry name" value="5-HYDROXYTRYPTAMINE RECEPTOR"/>
    <property type="match status" value="1"/>
</dbReference>
<evidence type="ECO:0000256" key="1">
    <source>
        <dbReference type="ARBA" id="ARBA00004651"/>
    </source>
</evidence>
<keyword evidence="6 9" id="KW-0472">Membrane</keyword>
<feature type="non-terminal residue" evidence="11">
    <location>
        <position position="286"/>
    </location>
</feature>
<dbReference type="InterPro" id="IPR017452">
    <property type="entry name" value="GPCR_Rhodpsn_7TM"/>
</dbReference>
<dbReference type="Pfam" id="PF00001">
    <property type="entry name" value="7tm_1"/>
    <property type="match status" value="1"/>
</dbReference>
<dbReference type="GO" id="GO:0007268">
    <property type="term" value="P:chemical synaptic transmission"/>
    <property type="evidence" value="ECO:0007669"/>
    <property type="project" value="TreeGrafter"/>
</dbReference>
<evidence type="ECO:0000259" key="10">
    <source>
        <dbReference type="PROSITE" id="PS50262"/>
    </source>
</evidence>
<name>A0AAV2IB15_LYMST</name>
<evidence type="ECO:0000313" key="11">
    <source>
        <dbReference type="EMBL" id="CAL1541755.1"/>
    </source>
</evidence>
<dbReference type="GO" id="GO:0045202">
    <property type="term" value="C:synapse"/>
    <property type="evidence" value="ECO:0007669"/>
    <property type="project" value="GOC"/>
</dbReference>
<dbReference type="GO" id="GO:0030594">
    <property type="term" value="F:neurotransmitter receptor activity"/>
    <property type="evidence" value="ECO:0007669"/>
    <property type="project" value="TreeGrafter"/>
</dbReference>
<evidence type="ECO:0000256" key="9">
    <source>
        <dbReference type="SAM" id="Phobius"/>
    </source>
</evidence>
<feature type="transmembrane region" description="Helical" evidence="9">
    <location>
        <begin position="6"/>
        <end position="24"/>
    </location>
</feature>
<keyword evidence="7" id="KW-0675">Receptor</keyword>
<evidence type="ECO:0000256" key="3">
    <source>
        <dbReference type="ARBA" id="ARBA00022692"/>
    </source>
</evidence>
<evidence type="ECO:0000256" key="8">
    <source>
        <dbReference type="ARBA" id="ARBA00023224"/>
    </source>
</evidence>
<dbReference type="GO" id="GO:0004993">
    <property type="term" value="F:G protein-coupled serotonin receptor activity"/>
    <property type="evidence" value="ECO:0007669"/>
    <property type="project" value="TreeGrafter"/>
</dbReference>
<evidence type="ECO:0000256" key="2">
    <source>
        <dbReference type="ARBA" id="ARBA00022475"/>
    </source>
</evidence>
<feature type="transmembrane region" description="Helical" evidence="9">
    <location>
        <begin position="159"/>
        <end position="180"/>
    </location>
</feature>
<feature type="transmembrane region" description="Helical" evidence="9">
    <location>
        <begin position="250"/>
        <end position="272"/>
    </location>
</feature>
<evidence type="ECO:0000256" key="4">
    <source>
        <dbReference type="ARBA" id="ARBA00022989"/>
    </source>
</evidence>
<accession>A0AAV2IB15</accession>
<comment type="caution">
    <text evidence="11">The sequence shown here is derived from an EMBL/GenBank/DDBJ whole genome shotgun (WGS) entry which is preliminary data.</text>
</comment>
<gene>
    <name evidence="11" type="ORF">GSLYS_00015361001</name>
</gene>
<feature type="transmembrane region" description="Helical" evidence="9">
    <location>
        <begin position="70"/>
        <end position="95"/>
    </location>
</feature>
<dbReference type="Gene3D" id="1.20.1070.10">
    <property type="entry name" value="Rhodopsin 7-helix transmembrane proteins"/>
    <property type="match status" value="1"/>
</dbReference>
<feature type="transmembrane region" description="Helical" evidence="9">
    <location>
        <begin position="116"/>
        <end position="139"/>
    </location>
</feature>
<evidence type="ECO:0000256" key="5">
    <source>
        <dbReference type="ARBA" id="ARBA00023040"/>
    </source>
</evidence>
<organism evidence="11 12">
    <name type="scientific">Lymnaea stagnalis</name>
    <name type="common">Great pond snail</name>
    <name type="synonym">Helix stagnalis</name>
    <dbReference type="NCBI Taxonomy" id="6523"/>
    <lineage>
        <taxon>Eukaryota</taxon>
        <taxon>Metazoa</taxon>
        <taxon>Spiralia</taxon>
        <taxon>Lophotrochozoa</taxon>
        <taxon>Mollusca</taxon>
        <taxon>Gastropoda</taxon>
        <taxon>Heterobranchia</taxon>
        <taxon>Euthyneura</taxon>
        <taxon>Panpulmonata</taxon>
        <taxon>Hygrophila</taxon>
        <taxon>Lymnaeoidea</taxon>
        <taxon>Lymnaeidae</taxon>
        <taxon>Lymnaea</taxon>
    </lineage>
</organism>
<evidence type="ECO:0000313" key="12">
    <source>
        <dbReference type="Proteomes" id="UP001497497"/>
    </source>
</evidence>
<dbReference type="SMART" id="SM01381">
    <property type="entry name" value="7TM_GPCR_Srsx"/>
    <property type="match status" value="1"/>
</dbReference>
<comment type="subcellular location">
    <subcellularLocation>
        <location evidence="1">Cell membrane</location>
        <topology evidence="1">Multi-pass membrane protein</topology>
    </subcellularLocation>
</comment>
<dbReference type="PRINTS" id="PR00237">
    <property type="entry name" value="GPCRRHODOPSN"/>
</dbReference>
<evidence type="ECO:0000256" key="7">
    <source>
        <dbReference type="ARBA" id="ARBA00023170"/>
    </source>
</evidence>
<feature type="transmembrane region" description="Helical" evidence="9">
    <location>
        <begin position="36"/>
        <end position="58"/>
    </location>
</feature>
<dbReference type="EMBL" id="CAXITT010000451">
    <property type="protein sequence ID" value="CAL1541755.1"/>
    <property type="molecule type" value="Genomic_DNA"/>
</dbReference>
<feature type="domain" description="G-protein coupled receptors family 1 profile" evidence="10">
    <location>
        <begin position="16"/>
        <end position="270"/>
    </location>
</feature>
<keyword evidence="12" id="KW-1185">Reference proteome</keyword>
<reference evidence="11 12" key="1">
    <citation type="submission" date="2024-04" db="EMBL/GenBank/DDBJ databases">
        <authorList>
            <consortium name="Genoscope - CEA"/>
            <person name="William W."/>
        </authorList>
    </citation>
    <scope>NUCLEOTIDE SEQUENCE [LARGE SCALE GENOMIC DNA]</scope>
</reference>
<dbReference type="Proteomes" id="UP001497497">
    <property type="component" value="Unassembled WGS sequence"/>
</dbReference>
<protein>
    <recommendedName>
        <fullName evidence="10">G-protein coupled receptors family 1 profile domain-containing protein</fullName>
    </recommendedName>
</protein>
<keyword evidence="8" id="KW-0807">Transducer</keyword>